<sequence>MDRDRASSSVAHPPFFNGEYYSAWKHKMRAFLLALESKAWKMTVDGWNPPTAVNPFGTLEPKEEDDWTVEEQSLANSNRKALNALFVAVSSEQFAYIENCETSKEAWDILRLTHEGNSKVKEARLDMVSAEFENLRMQDSETIQEFYARFSSLANSSHNLGEQIPEIKLVKKFLRSLPPRFDAKRTAFSEVRDFKTVKLHEIVGSFRTYEMEMNLNTPRKGKTIALNSVNEEEGCSSLEKPVTDEDMALFTRQFRKILKFRKPEGNRNNFQSNTGFKNEKNTQQTEPREKRNSNSIRCYECGGNGHIAPECANTLKRKNQSKEKALKTTWSDSEDESTIDSENDENIVAFTAKSTDHIEMENEKREIDFTIGAEKVDKMLNSGKTYGDKTGLGFTSETNKNSGVNIKFVKARESVDNVDKKNIGLDHSRLINTEKSYQSTVETVRNTANTNKFIPVCHFCNEKGHIRPYCFKLKEKIISTNLQRQVEKLSREVEIILGLLKPKIEPPKRGWLKKENVSCLVVLTALSVRNSNAWYFDSGCSKHMTGDKNLFLDLSLMSELGSVTFGDGGKSRILGKGTISAPGIDKLENVMYVENLKSNLVSISQLCDQDTYNVSFTKDRCNVLNKDGKIVLSGLRSSDNCYCVVSKSLSPRVACNLATDNSLVLWHQRLGHVNLKDLENLSKKEIVRGIPKFGNTTKFVCSGCQLGKQTRTGHGTVNSMTTTRPLELIHMDLIGPIQTISLGGKKYILVVVDDYSRFTWVAFLKDKGETFIHFKSIVNKIQNEKGNTVNSLSRMRSDHGSEFDNSSFIEYCDELGIRHEFSSPITPQQNGVCVDLDIFNEEKGTPESIVTEQIPRKDEDPFSSVYVHTEPVEPSPAPWVQRNHPNNVILGDPSVGVKTRSQLLEEINFLCFMSQIEPKNIKDALCHDDWILAMQEELNQFKRHDVWDLVERPRGVN</sequence>
<dbReference type="Gene3D" id="3.30.420.10">
    <property type="entry name" value="Ribonuclease H-like superfamily/Ribonuclease H"/>
    <property type="match status" value="1"/>
</dbReference>
<dbReference type="InterPro" id="IPR012337">
    <property type="entry name" value="RNaseH-like_sf"/>
</dbReference>
<dbReference type="PROSITE" id="PS50158">
    <property type="entry name" value="ZF_CCHC"/>
    <property type="match status" value="1"/>
</dbReference>
<dbReference type="PANTHER" id="PTHR42648:SF21">
    <property type="entry name" value="CYSTEINE-RICH RLK (RECEPTOR-LIKE PROTEIN KINASE) 8"/>
    <property type="match status" value="1"/>
</dbReference>
<evidence type="ECO:0000256" key="3">
    <source>
        <dbReference type="SAM" id="MobiDB-lite"/>
    </source>
</evidence>
<dbReference type="Proteomes" id="UP000515124">
    <property type="component" value="Unplaced"/>
</dbReference>
<dbReference type="Pfam" id="PF13976">
    <property type="entry name" value="gag_pre-integrs"/>
    <property type="match status" value="1"/>
</dbReference>
<dbReference type="PROSITE" id="PS50994">
    <property type="entry name" value="INTEGRASE"/>
    <property type="match status" value="1"/>
</dbReference>
<dbReference type="InterPro" id="IPR001878">
    <property type="entry name" value="Znf_CCHC"/>
</dbReference>
<dbReference type="InterPro" id="IPR025724">
    <property type="entry name" value="GAG-pre-integrase_dom"/>
</dbReference>
<dbReference type="InterPro" id="IPR036875">
    <property type="entry name" value="Znf_CCHC_sf"/>
</dbReference>
<dbReference type="InterPro" id="IPR039537">
    <property type="entry name" value="Retrotran_Ty1/copia-like"/>
</dbReference>
<dbReference type="RefSeq" id="XP_021802906.1">
    <property type="nucleotide sequence ID" value="XM_021947214.1"/>
</dbReference>
<feature type="non-terminal residue" evidence="7">
    <location>
        <position position="957"/>
    </location>
</feature>
<keyword evidence="1" id="KW-0645">Protease</keyword>
<dbReference type="GO" id="GO:0003676">
    <property type="term" value="F:nucleic acid binding"/>
    <property type="evidence" value="ECO:0007669"/>
    <property type="project" value="InterPro"/>
</dbReference>
<dbReference type="InterPro" id="IPR001584">
    <property type="entry name" value="Integrase_cat-core"/>
</dbReference>
<dbReference type="InterPro" id="IPR036397">
    <property type="entry name" value="RNaseH_sf"/>
</dbReference>
<keyword evidence="2" id="KW-0862">Zinc</keyword>
<dbReference type="GO" id="GO:0008270">
    <property type="term" value="F:zinc ion binding"/>
    <property type="evidence" value="ECO:0007669"/>
    <property type="project" value="UniProtKB-KW"/>
</dbReference>
<dbReference type="Pfam" id="PF14223">
    <property type="entry name" value="Retrotran_gag_2"/>
    <property type="match status" value="1"/>
</dbReference>
<accession>A0A6P5RPD5</accession>
<dbReference type="GO" id="GO:0015074">
    <property type="term" value="P:DNA integration"/>
    <property type="evidence" value="ECO:0007669"/>
    <property type="project" value="InterPro"/>
</dbReference>
<dbReference type="AlphaFoldDB" id="A0A6P5RPD5"/>
<dbReference type="GeneID" id="110746997"/>
<feature type="domain" description="Integrase catalytic" evidence="5">
    <location>
        <begin position="721"/>
        <end position="832"/>
    </location>
</feature>
<evidence type="ECO:0000256" key="1">
    <source>
        <dbReference type="ARBA" id="ARBA00022670"/>
    </source>
</evidence>
<protein>
    <submittedName>
        <fullName evidence="7">Uncharacterized protein LOC110746997</fullName>
    </submittedName>
</protein>
<keyword evidence="2" id="KW-0479">Metal-binding</keyword>
<keyword evidence="6" id="KW-1185">Reference proteome</keyword>
<evidence type="ECO:0000256" key="2">
    <source>
        <dbReference type="PROSITE-ProRule" id="PRU00047"/>
    </source>
</evidence>
<organism evidence="6 7">
    <name type="scientific">Prunus avium</name>
    <name type="common">Cherry</name>
    <name type="synonym">Cerasus avium</name>
    <dbReference type="NCBI Taxonomy" id="42229"/>
    <lineage>
        <taxon>Eukaryota</taxon>
        <taxon>Viridiplantae</taxon>
        <taxon>Streptophyta</taxon>
        <taxon>Embryophyta</taxon>
        <taxon>Tracheophyta</taxon>
        <taxon>Spermatophyta</taxon>
        <taxon>Magnoliopsida</taxon>
        <taxon>eudicotyledons</taxon>
        <taxon>Gunneridae</taxon>
        <taxon>Pentapetalae</taxon>
        <taxon>rosids</taxon>
        <taxon>fabids</taxon>
        <taxon>Rosales</taxon>
        <taxon>Rosaceae</taxon>
        <taxon>Amygdaloideae</taxon>
        <taxon>Amygdaleae</taxon>
        <taxon>Prunus</taxon>
    </lineage>
</organism>
<gene>
    <name evidence="7" type="primary">LOC110746997</name>
</gene>
<dbReference type="SUPFAM" id="SSF53098">
    <property type="entry name" value="Ribonuclease H-like"/>
    <property type="match status" value="1"/>
</dbReference>
<evidence type="ECO:0000259" key="5">
    <source>
        <dbReference type="PROSITE" id="PS50994"/>
    </source>
</evidence>
<name>A0A6P5RPD5_PRUAV</name>
<feature type="domain" description="CCHC-type" evidence="4">
    <location>
        <begin position="297"/>
        <end position="311"/>
    </location>
</feature>
<dbReference type="Pfam" id="PF22936">
    <property type="entry name" value="Pol_BBD"/>
    <property type="match status" value="1"/>
</dbReference>
<feature type="region of interest" description="Disordered" evidence="3">
    <location>
        <begin position="261"/>
        <end position="295"/>
    </location>
</feature>
<dbReference type="Gene3D" id="4.10.60.10">
    <property type="entry name" value="Zinc finger, CCHC-type"/>
    <property type="match status" value="1"/>
</dbReference>
<proteinExistence type="predicted"/>
<reference evidence="7" key="1">
    <citation type="submission" date="2025-08" db="UniProtKB">
        <authorList>
            <consortium name="RefSeq"/>
        </authorList>
    </citation>
    <scope>IDENTIFICATION</scope>
</reference>
<dbReference type="SMART" id="SM00343">
    <property type="entry name" value="ZnF_C2HC"/>
    <property type="match status" value="2"/>
</dbReference>
<dbReference type="Pfam" id="PF00665">
    <property type="entry name" value="rve"/>
    <property type="match status" value="1"/>
</dbReference>
<keyword evidence="2" id="KW-0863">Zinc-finger</keyword>
<dbReference type="InterPro" id="IPR054722">
    <property type="entry name" value="PolX-like_BBD"/>
</dbReference>
<dbReference type="SUPFAM" id="SSF57756">
    <property type="entry name" value="Retrovirus zinc finger-like domains"/>
    <property type="match status" value="1"/>
</dbReference>
<dbReference type="PANTHER" id="PTHR42648">
    <property type="entry name" value="TRANSPOSASE, PUTATIVE-RELATED"/>
    <property type="match status" value="1"/>
</dbReference>
<evidence type="ECO:0000313" key="7">
    <source>
        <dbReference type="RefSeq" id="XP_021802906.1"/>
    </source>
</evidence>
<dbReference type="KEGG" id="pavi:110746997"/>
<dbReference type="GO" id="GO:0006508">
    <property type="term" value="P:proteolysis"/>
    <property type="evidence" value="ECO:0007669"/>
    <property type="project" value="UniProtKB-KW"/>
</dbReference>
<keyword evidence="1" id="KW-0378">Hydrolase</keyword>
<dbReference type="GO" id="GO:0008233">
    <property type="term" value="F:peptidase activity"/>
    <property type="evidence" value="ECO:0007669"/>
    <property type="project" value="UniProtKB-KW"/>
</dbReference>
<evidence type="ECO:0000313" key="6">
    <source>
        <dbReference type="Proteomes" id="UP000515124"/>
    </source>
</evidence>
<feature type="compositionally biased region" description="Polar residues" evidence="3">
    <location>
        <begin position="266"/>
        <end position="285"/>
    </location>
</feature>
<evidence type="ECO:0000259" key="4">
    <source>
        <dbReference type="PROSITE" id="PS50158"/>
    </source>
</evidence>